<accession>A0A377C3Z1</accession>
<dbReference type="EMBL" id="UGEX01000001">
    <property type="protein sequence ID" value="STL83977.1"/>
    <property type="molecule type" value="Genomic_DNA"/>
</dbReference>
<name>A0A377C3Z1_ECOLX</name>
<gene>
    <name evidence="1" type="ORF">NCTC10429_01865</name>
</gene>
<dbReference type="Proteomes" id="UP000254088">
    <property type="component" value="Unassembled WGS sequence"/>
</dbReference>
<organism evidence="1 2">
    <name type="scientific">Escherichia coli</name>
    <dbReference type="NCBI Taxonomy" id="562"/>
    <lineage>
        <taxon>Bacteria</taxon>
        <taxon>Pseudomonadati</taxon>
        <taxon>Pseudomonadota</taxon>
        <taxon>Gammaproteobacteria</taxon>
        <taxon>Enterobacterales</taxon>
        <taxon>Enterobacteriaceae</taxon>
        <taxon>Escherichia</taxon>
    </lineage>
</organism>
<sequence length="200" mass="22872">MVSDYAQRFIAQIGRASDFRYRLDQRAEQVDVIVRVNVLQHRSNTLQTHTGIYRRLRQRFHRAICLAVELHEDDVPDLNVAVAVFFRTSRRATPNVVAVIVEDFGARAARTSVTHLPEVVRCVWRTFVIADANNTFARDPDFFFPDFVGFVVAFIDGNPQTLFRQGKPFFAGQQFPCKLNGIVFEIVAEAEVPSISKKVW</sequence>
<proteinExistence type="predicted"/>
<protein>
    <submittedName>
        <fullName evidence="1">Uncharacterized protein</fullName>
    </submittedName>
</protein>
<evidence type="ECO:0000313" key="2">
    <source>
        <dbReference type="Proteomes" id="UP000254088"/>
    </source>
</evidence>
<dbReference type="AlphaFoldDB" id="A0A377C3Z1"/>
<evidence type="ECO:0000313" key="1">
    <source>
        <dbReference type="EMBL" id="STL83977.1"/>
    </source>
</evidence>
<dbReference type="AntiFam" id="ANF00074">
    <property type="entry name" value="Shadow ORF (opposite alaS)"/>
</dbReference>
<reference evidence="1 2" key="1">
    <citation type="submission" date="2018-06" db="EMBL/GenBank/DDBJ databases">
        <authorList>
            <consortium name="Pathogen Informatics"/>
            <person name="Doyle S."/>
        </authorList>
    </citation>
    <scope>NUCLEOTIDE SEQUENCE [LARGE SCALE GENOMIC DNA]</scope>
    <source>
        <strain evidence="1 2">NCTC10429</strain>
    </source>
</reference>